<dbReference type="NCBIfam" id="NF010181">
    <property type="entry name" value="PRK13660.1"/>
    <property type="match status" value="1"/>
</dbReference>
<dbReference type="Proteomes" id="UP000051291">
    <property type="component" value="Unassembled WGS sequence"/>
</dbReference>
<sequence>MKQLRLWVTGYRSYELGVFTNNDPKVKVIKYLLKKHFEQKFNDGLEWVITGGQLGVEQWAAEAAMELKEEYPELKVSLMYPFSEFGCQWNEQNRMLLSDLESKVDFCASISKQPYQSPAQLKNFQKFMLDHTDEATLIYDPEYPGKPKYDYQAVQQYTENHDYPVTLFDMDNLQDTANEFQENLGN</sequence>
<gene>
    <name evidence="2" type="ORF">FC64_GL001096</name>
</gene>
<comment type="similarity">
    <text evidence="1">Belongs to the UPF0398 family.</text>
</comment>
<dbReference type="HAMAP" id="MF_01575">
    <property type="entry name" value="UPF0398"/>
    <property type="match status" value="1"/>
</dbReference>
<proteinExistence type="inferred from homology"/>
<evidence type="ECO:0000313" key="2">
    <source>
        <dbReference type="EMBL" id="KRM51903.1"/>
    </source>
</evidence>
<dbReference type="AlphaFoldDB" id="A0A0R1ZC04"/>
<accession>A0A0R1ZC04</accession>
<dbReference type="PIRSF" id="PIRSF021290">
    <property type="entry name" value="DUF1273"/>
    <property type="match status" value="1"/>
</dbReference>
<name>A0A0R1ZC04_9LACO</name>
<keyword evidence="3" id="KW-1185">Reference proteome</keyword>
<dbReference type="PANTHER" id="PTHR38440">
    <property type="entry name" value="UPF0398 PROTEIN YPSA"/>
    <property type="match status" value="1"/>
</dbReference>
<dbReference type="Gene3D" id="3.40.50.450">
    <property type="match status" value="1"/>
</dbReference>
<evidence type="ECO:0000313" key="3">
    <source>
        <dbReference type="Proteomes" id="UP000051291"/>
    </source>
</evidence>
<dbReference type="Pfam" id="PF06908">
    <property type="entry name" value="YpsA"/>
    <property type="match status" value="1"/>
</dbReference>
<dbReference type="SUPFAM" id="SSF102405">
    <property type="entry name" value="MCP/YpsA-like"/>
    <property type="match status" value="1"/>
</dbReference>
<protein>
    <recommendedName>
        <fullName evidence="1">UPF0398 protein FC64_GL001096</fullName>
    </recommendedName>
</protein>
<dbReference type="InterPro" id="IPR010697">
    <property type="entry name" value="YspA"/>
</dbReference>
<dbReference type="EMBL" id="AYYZ01000029">
    <property type="protein sequence ID" value="KRM51903.1"/>
    <property type="molecule type" value="Genomic_DNA"/>
</dbReference>
<dbReference type="PATRIC" id="fig|1423820.4.peg.1121"/>
<dbReference type="PANTHER" id="PTHR38440:SF1">
    <property type="entry name" value="UPF0398 PROTEIN SPR0331"/>
    <property type="match status" value="1"/>
</dbReference>
<comment type="caution">
    <text evidence="2">The sequence shown here is derived from an EMBL/GenBank/DDBJ whole genome shotgun (WGS) entry which is preliminary data.</text>
</comment>
<organism evidence="2 3">
    <name type="scientific">Ligilactobacillus araffinosus DSM 20653</name>
    <dbReference type="NCBI Taxonomy" id="1423820"/>
    <lineage>
        <taxon>Bacteria</taxon>
        <taxon>Bacillati</taxon>
        <taxon>Bacillota</taxon>
        <taxon>Bacilli</taxon>
        <taxon>Lactobacillales</taxon>
        <taxon>Lactobacillaceae</taxon>
        <taxon>Ligilactobacillus</taxon>
    </lineage>
</organism>
<evidence type="ECO:0000256" key="1">
    <source>
        <dbReference type="HAMAP-Rule" id="MF_01575"/>
    </source>
</evidence>
<reference evidence="2 3" key="1">
    <citation type="journal article" date="2015" name="Genome Announc.">
        <title>Expanding the biotechnology potential of lactobacilli through comparative genomics of 213 strains and associated genera.</title>
        <authorList>
            <person name="Sun Z."/>
            <person name="Harris H.M."/>
            <person name="McCann A."/>
            <person name="Guo C."/>
            <person name="Argimon S."/>
            <person name="Zhang W."/>
            <person name="Yang X."/>
            <person name="Jeffery I.B."/>
            <person name="Cooney J.C."/>
            <person name="Kagawa T.F."/>
            <person name="Liu W."/>
            <person name="Song Y."/>
            <person name="Salvetti E."/>
            <person name="Wrobel A."/>
            <person name="Rasinkangas P."/>
            <person name="Parkhill J."/>
            <person name="Rea M.C."/>
            <person name="O'Sullivan O."/>
            <person name="Ritari J."/>
            <person name="Douillard F.P."/>
            <person name="Paul Ross R."/>
            <person name="Yang R."/>
            <person name="Briner A.E."/>
            <person name="Felis G.E."/>
            <person name="de Vos W.M."/>
            <person name="Barrangou R."/>
            <person name="Klaenhammer T.R."/>
            <person name="Caufield P.W."/>
            <person name="Cui Y."/>
            <person name="Zhang H."/>
            <person name="O'Toole P.W."/>
        </authorList>
    </citation>
    <scope>NUCLEOTIDE SEQUENCE [LARGE SCALE GENOMIC DNA]</scope>
    <source>
        <strain evidence="2 3">DSM 20653</strain>
    </source>
</reference>
<dbReference type="STRING" id="1423820.FC64_GL001096"/>